<dbReference type="Pfam" id="PF04230">
    <property type="entry name" value="PS_pyruv_trans"/>
    <property type="match status" value="1"/>
</dbReference>
<feature type="domain" description="Polysaccharide pyruvyl transferase" evidence="1">
    <location>
        <begin position="15"/>
        <end position="295"/>
    </location>
</feature>
<dbReference type="InterPro" id="IPR007345">
    <property type="entry name" value="Polysacch_pyruvyl_Trfase"/>
</dbReference>
<dbReference type="Proteomes" id="UP000248975">
    <property type="component" value="Unassembled WGS sequence"/>
</dbReference>
<organism evidence="2 3">
    <name type="scientific">Cereibacter sphaeroides</name>
    <name type="common">Rhodobacter sphaeroides</name>
    <dbReference type="NCBI Taxonomy" id="1063"/>
    <lineage>
        <taxon>Bacteria</taxon>
        <taxon>Pseudomonadati</taxon>
        <taxon>Pseudomonadota</taxon>
        <taxon>Alphaproteobacteria</taxon>
        <taxon>Rhodobacterales</taxon>
        <taxon>Paracoccaceae</taxon>
        <taxon>Cereibacter</taxon>
    </lineage>
</organism>
<accession>A0A2W5SBY5</accession>
<protein>
    <recommendedName>
        <fullName evidence="1">Polysaccharide pyruvyl transferase domain-containing protein</fullName>
    </recommendedName>
</protein>
<reference evidence="2 3" key="1">
    <citation type="submission" date="2017-08" db="EMBL/GenBank/DDBJ databases">
        <title>Infants hospitalized years apart are colonized by the same room-sourced microbial strains.</title>
        <authorList>
            <person name="Brooks B."/>
            <person name="Olm M.R."/>
            <person name="Firek B.A."/>
            <person name="Baker R."/>
            <person name="Thomas B.C."/>
            <person name="Morowitz M.J."/>
            <person name="Banfield J.F."/>
        </authorList>
    </citation>
    <scope>NUCLEOTIDE SEQUENCE [LARGE SCALE GENOMIC DNA]</scope>
    <source>
        <strain evidence="2">S2_003_000_R2_11</strain>
    </source>
</reference>
<evidence type="ECO:0000313" key="3">
    <source>
        <dbReference type="Proteomes" id="UP000248975"/>
    </source>
</evidence>
<dbReference type="AlphaFoldDB" id="A0A2W5SBY5"/>
<name>A0A2W5SBY5_CERSP</name>
<comment type="caution">
    <text evidence="2">The sequence shown here is derived from an EMBL/GenBank/DDBJ whole genome shotgun (WGS) entry which is preliminary data.</text>
</comment>
<proteinExistence type="predicted"/>
<gene>
    <name evidence="2" type="ORF">DI533_14245</name>
</gene>
<evidence type="ECO:0000313" key="2">
    <source>
        <dbReference type="EMBL" id="PZQ96745.1"/>
    </source>
</evidence>
<dbReference type="EMBL" id="QFQS01000003">
    <property type="protein sequence ID" value="PZQ96745.1"/>
    <property type="molecule type" value="Genomic_DNA"/>
</dbReference>
<sequence length="364" mass="39375">MADPVIEISGVWLPNKGAELMAHTVVAELGKRLPGARFASTPQGPQEARDAIGMTGIVERDRKLQPKGLERYLPFGRKRVSHVIDISGFAYGDFWGVKKARDRAGAHIRAGRPTYLLPQAFGPFKDDELAQEMRHILQGARYFAARDLVSQAHLDALKAGKPIPLLPDITMSLNISDRQVKTPAEPFGCLVLNAKTIEAGAATEDELMSLYTRVAQTMRDAGAQPVIVLHEPVGDRPMSERLAKAAGGLPIVDLPDARDIKAFIARARIVVTGRFHGLVNGLAGGVPSFAVSWSHKYGELLSDFGRPDASYKGDADDFIRRIAEELAAPDGAQAEKTRLAAVAAEKKAALGALWDHLAKDITRG</sequence>
<dbReference type="PANTHER" id="PTHR36836">
    <property type="entry name" value="COLANIC ACID BIOSYNTHESIS PROTEIN WCAK"/>
    <property type="match status" value="1"/>
</dbReference>
<dbReference type="PANTHER" id="PTHR36836:SF1">
    <property type="entry name" value="COLANIC ACID BIOSYNTHESIS PROTEIN WCAK"/>
    <property type="match status" value="1"/>
</dbReference>
<evidence type="ECO:0000259" key="1">
    <source>
        <dbReference type="Pfam" id="PF04230"/>
    </source>
</evidence>